<dbReference type="GO" id="GO:0016567">
    <property type="term" value="P:protein ubiquitination"/>
    <property type="evidence" value="ECO:0007669"/>
    <property type="project" value="UniProtKB-UniPathway"/>
</dbReference>
<proteinExistence type="predicted"/>
<accession>A0A0A8L4D3</accession>
<evidence type="ECO:0000256" key="5">
    <source>
        <dbReference type="ARBA" id="ARBA00022723"/>
    </source>
</evidence>
<sequence>MFGFRHRNPGAANLAQPQNIFLAQKFLAFSFLSYLAAAWSLHYCVTTSMSYLHVMSKISEGIHAMIWGNFALLNSFLLLKVVIYLLFGDLRLIEYEHILERISYTVISLLFSFSSGNSPVSAMLIQSIPFVFCRTLHWILKDRMELTFQANNSHTTLRDVLLSRFMFSLGMVTSLDITMVSFYVGRIRFYKSSFAHFYNLFIVTQYAILVAELLQVIMRTGLNLAEISIIQHRVRAHRAAGIRINDPAADGQQVPDVAAEDDEDDDENMGLEGKFIYERLIDVFVSIIKVAMNFSSSLFTGRVMMITVAWEAIATFKSAKALWKNWKSSKSLDASLLNATDSQIESGEIDICIVCMDDFLPSEQRKSDSKKVKVLPCGHALHLSCLKNWIARSPTCPMCRLPIFDEKGTLMPYQNTSETAEPVEDDRGGNLVGVTGTAVQANAASVENANQNEPTSSEELLAVDPVSASIRSTSLVLPVEKEQDDKHTFKIVTESGIEIEGSLILRNNVDLNGGSIVLHEDSLVEQDVTQLKRKIADLEGKLEELSKKIKRD</sequence>
<dbReference type="Proteomes" id="UP000031516">
    <property type="component" value="Unassembled WGS sequence"/>
</dbReference>
<dbReference type="EMBL" id="CCBQ010000019">
    <property type="protein sequence ID" value="CDO92989.1"/>
    <property type="molecule type" value="Genomic_DNA"/>
</dbReference>
<dbReference type="OrthoDB" id="7759664at2759"/>
<dbReference type="GO" id="GO:0008270">
    <property type="term" value="F:zinc ion binding"/>
    <property type="evidence" value="ECO:0007669"/>
    <property type="project" value="UniProtKB-KW"/>
</dbReference>
<keyword evidence="8 12" id="KW-1133">Transmembrane helix</keyword>
<evidence type="ECO:0000256" key="7">
    <source>
        <dbReference type="ARBA" id="ARBA00022833"/>
    </source>
</evidence>
<evidence type="ECO:0000256" key="1">
    <source>
        <dbReference type="ARBA" id="ARBA00004127"/>
    </source>
</evidence>
<dbReference type="Gene3D" id="3.30.40.10">
    <property type="entry name" value="Zinc/RING finger domain, C3HC4 (zinc finger)"/>
    <property type="match status" value="1"/>
</dbReference>
<evidence type="ECO:0000256" key="4">
    <source>
        <dbReference type="ARBA" id="ARBA00022692"/>
    </source>
</evidence>
<protein>
    <submittedName>
        <fullName evidence="14">WGS project CCBQ000000000 data, contig 00099</fullName>
    </submittedName>
</protein>
<dbReference type="SMART" id="SM00184">
    <property type="entry name" value="RING"/>
    <property type="match status" value="1"/>
</dbReference>
<comment type="caution">
    <text evidence="14">The sequence shown here is derived from an EMBL/GenBank/DDBJ whole genome shotgun (WGS) entry which is preliminary data.</text>
</comment>
<dbReference type="InterPro" id="IPR050731">
    <property type="entry name" value="HRD1_E3_ubiq-ligases"/>
</dbReference>
<keyword evidence="3" id="KW-0808">Transferase</keyword>
<dbReference type="InterPro" id="IPR057992">
    <property type="entry name" value="TPR_SYVN1_N"/>
</dbReference>
<feature type="transmembrane region" description="Helical" evidence="12">
    <location>
        <begin position="196"/>
        <end position="214"/>
    </location>
</feature>
<evidence type="ECO:0000256" key="6">
    <source>
        <dbReference type="ARBA" id="ARBA00022771"/>
    </source>
</evidence>
<dbReference type="PROSITE" id="PS50089">
    <property type="entry name" value="ZF_RING_2"/>
    <property type="match status" value="1"/>
</dbReference>
<dbReference type="GO" id="GO:0061630">
    <property type="term" value="F:ubiquitin protein ligase activity"/>
    <property type="evidence" value="ECO:0007669"/>
    <property type="project" value="UniProtKB-EC"/>
</dbReference>
<evidence type="ECO:0000256" key="11">
    <source>
        <dbReference type="SAM" id="MobiDB-lite"/>
    </source>
</evidence>
<dbReference type="GO" id="GO:0036503">
    <property type="term" value="P:ERAD pathway"/>
    <property type="evidence" value="ECO:0007669"/>
    <property type="project" value="TreeGrafter"/>
</dbReference>
<evidence type="ECO:0000259" key="13">
    <source>
        <dbReference type="PROSITE" id="PS50089"/>
    </source>
</evidence>
<evidence type="ECO:0000313" key="14">
    <source>
        <dbReference type="EMBL" id="CDO92989.1"/>
    </source>
</evidence>
<keyword evidence="4 12" id="KW-0812">Transmembrane</keyword>
<feature type="transmembrane region" description="Helical" evidence="12">
    <location>
        <begin position="66"/>
        <end position="87"/>
    </location>
</feature>
<feature type="transmembrane region" description="Helical" evidence="12">
    <location>
        <begin position="161"/>
        <end position="184"/>
    </location>
</feature>
<organism evidence="14 15">
    <name type="scientific">Kluyveromyces dobzhanskii CBS 2104</name>
    <dbReference type="NCBI Taxonomy" id="1427455"/>
    <lineage>
        <taxon>Eukaryota</taxon>
        <taxon>Fungi</taxon>
        <taxon>Dikarya</taxon>
        <taxon>Ascomycota</taxon>
        <taxon>Saccharomycotina</taxon>
        <taxon>Saccharomycetes</taxon>
        <taxon>Saccharomycetales</taxon>
        <taxon>Saccharomycetaceae</taxon>
        <taxon>Kluyveromyces</taxon>
    </lineage>
</organism>
<evidence type="ECO:0000256" key="9">
    <source>
        <dbReference type="ARBA" id="ARBA00023136"/>
    </source>
</evidence>
<keyword evidence="5" id="KW-0479">Metal-binding</keyword>
<keyword evidence="6 10" id="KW-0863">Zinc-finger</keyword>
<gene>
    <name evidence="14" type="ORF">KLDO_g1295</name>
</gene>
<keyword evidence="7" id="KW-0862">Zinc</keyword>
<dbReference type="Pfam" id="PF13639">
    <property type="entry name" value="zf-RING_2"/>
    <property type="match status" value="1"/>
</dbReference>
<name>A0A0A8L4D3_9SACH</name>
<dbReference type="PANTHER" id="PTHR22763:SF184">
    <property type="entry name" value="E3 UBIQUITIN-PROTEIN LIGASE SYNOVIOLIN"/>
    <property type="match status" value="1"/>
</dbReference>
<evidence type="ECO:0000256" key="10">
    <source>
        <dbReference type="PROSITE-ProRule" id="PRU00175"/>
    </source>
</evidence>
<evidence type="ECO:0000256" key="12">
    <source>
        <dbReference type="SAM" id="Phobius"/>
    </source>
</evidence>
<feature type="transmembrane region" description="Helical" evidence="12">
    <location>
        <begin position="26"/>
        <end position="45"/>
    </location>
</feature>
<dbReference type="UniPathway" id="UPA00143"/>
<evidence type="ECO:0000313" key="15">
    <source>
        <dbReference type="Proteomes" id="UP000031516"/>
    </source>
</evidence>
<evidence type="ECO:0000256" key="8">
    <source>
        <dbReference type="ARBA" id="ARBA00022989"/>
    </source>
</evidence>
<dbReference type="SUPFAM" id="SSF57850">
    <property type="entry name" value="RING/U-box"/>
    <property type="match status" value="1"/>
</dbReference>
<feature type="domain" description="RING-type" evidence="13">
    <location>
        <begin position="352"/>
        <end position="400"/>
    </location>
</feature>
<keyword evidence="15" id="KW-1185">Reference proteome</keyword>
<dbReference type="InterPro" id="IPR001841">
    <property type="entry name" value="Znf_RING"/>
</dbReference>
<dbReference type="GO" id="GO:0005789">
    <property type="term" value="C:endoplasmic reticulum membrane"/>
    <property type="evidence" value="ECO:0007669"/>
    <property type="project" value="UniProtKB-SubCell"/>
</dbReference>
<evidence type="ECO:0000256" key="3">
    <source>
        <dbReference type="ARBA" id="ARBA00022679"/>
    </source>
</evidence>
<dbReference type="PANTHER" id="PTHR22763">
    <property type="entry name" value="RING ZINC FINGER PROTEIN"/>
    <property type="match status" value="1"/>
</dbReference>
<keyword evidence="9 12" id="KW-0472">Membrane</keyword>
<reference evidence="14 15" key="1">
    <citation type="submission" date="2014-03" db="EMBL/GenBank/DDBJ databases">
        <title>The genome of Kluyveromyces dobzhanskii.</title>
        <authorList>
            <person name="Nystedt B."/>
            <person name="Astrom S."/>
        </authorList>
    </citation>
    <scope>NUCLEOTIDE SEQUENCE [LARGE SCALE GENOMIC DNA]</scope>
    <source>
        <strain evidence="14 15">CBS 2104</strain>
    </source>
</reference>
<dbReference type="GO" id="GO:0043161">
    <property type="term" value="P:proteasome-mediated ubiquitin-dependent protein catabolic process"/>
    <property type="evidence" value="ECO:0007669"/>
    <property type="project" value="TreeGrafter"/>
</dbReference>
<evidence type="ECO:0000256" key="2">
    <source>
        <dbReference type="ARBA" id="ARBA00004906"/>
    </source>
</evidence>
<comment type="pathway">
    <text evidence="2">Protein modification; protein ubiquitination.</text>
</comment>
<dbReference type="Pfam" id="PF25563">
    <property type="entry name" value="TPR_SYVN1_N"/>
    <property type="match status" value="1"/>
</dbReference>
<comment type="subcellular location">
    <subcellularLocation>
        <location evidence="1">Endomembrane system</location>
        <topology evidence="1">Multi-pass membrane protein</topology>
    </subcellularLocation>
</comment>
<dbReference type="AlphaFoldDB" id="A0A0A8L4D3"/>
<dbReference type="InterPro" id="IPR013083">
    <property type="entry name" value="Znf_RING/FYVE/PHD"/>
</dbReference>
<feature type="region of interest" description="Disordered" evidence="11">
    <location>
        <begin position="247"/>
        <end position="266"/>
    </location>
</feature>